<evidence type="ECO:0000313" key="2">
    <source>
        <dbReference type="Proteomes" id="UP000052230"/>
    </source>
</evidence>
<sequence>MADAGNHSRTIHITLGSCYLANLVELWETPSRAFGDTQAKILLNFF</sequence>
<organism evidence="1 2">
    <name type="scientific">Xanthomonas citri pv. citri</name>
    <dbReference type="NCBI Taxonomy" id="611301"/>
    <lineage>
        <taxon>Bacteria</taxon>
        <taxon>Pseudomonadati</taxon>
        <taxon>Pseudomonadota</taxon>
        <taxon>Gammaproteobacteria</taxon>
        <taxon>Lysobacterales</taxon>
        <taxon>Lysobacteraceae</taxon>
        <taxon>Xanthomonas</taxon>
    </lineage>
</organism>
<evidence type="ECO:0000313" key="1">
    <source>
        <dbReference type="EMBL" id="CEG14165.1"/>
    </source>
</evidence>
<dbReference type="EMBL" id="CCXZ01000001">
    <property type="protein sequence ID" value="CEG14165.1"/>
    <property type="molecule type" value="Genomic_DNA"/>
</dbReference>
<gene>
    <name evidence="1" type="ORF">XAC3562_10106</name>
</gene>
<protein>
    <submittedName>
        <fullName evidence="1">Uncharacterized protein</fullName>
    </submittedName>
</protein>
<keyword evidence="2" id="KW-1185">Reference proteome</keyword>
<reference evidence="1 2" key="1">
    <citation type="submission" date="2014-09" db="EMBL/GenBank/DDBJ databases">
        <authorList>
            <person name="Regsiter A."/>
        </authorList>
    </citation>
    <scope>NUCLEOTIDE SEQUENCE [LARGE SCALE GENOMIC DNA]</scope>
</reference>
<dbReference type="Proteomes" id="UP000052230">
    <property type="component" value="Unassembled WGS sequence"/>
</dbReference>
<accession>A0A0U5FB28</accession>
<dbReference type="AlphaFoldDB" id="A0A0U5FB28"/>
<name>A0A0U5FB28_XANCI</name>
<comment type="caution">
    <text evidence="1">The sequence shown here is derived from an EMBL/GenBank/DDBJ whole genome shotgun (WGS) entry which is preliminary data.</text>
</comment>
<proteinExistence type="predicted"/>